<reference evidence="2 3" key="1">
    <citation type="submission" date="2020-08" db="EMBL/GenBank/DDBJ databases">
        <title>The Agave Microbiome: Exploring the role of microbial communities in plant adaptations to desert environments.</title>
        <authorList>
            <person name="Partida-Martinez L.P."/>
        </authorList>
    </citation>
    <scope>NUCLEOTIDE SEQUENCE [LARGE SCALE GENOMIC DNA]</scope>
    <source>
        <strain evidence="2 3">AT2.18</strain>
    </source>
</reference>
<feature type="transmembrane region" description="Helical" evidence="1">
    <location>
        <begin position="51"/>
        <end position="69"/>
    </location>
</feature>
<organism evidence="2 3">
    <name type="scientific">Mycolicibacterium iranicum</name>
    <name type="common">Mycobacterium iranicum</name>
    <dbReference type="NCBI Taxonomy" id="912594"/>
    <lineage>
        <taxon>Bacteria</taxon>
        <taxon>Bacillati</taxon>
        <taxon>Actinomycetota</taxon>
        <taxon>Actinomycetes</taxon>
        <taxon>Mycobacteriales</taxon>
        <taxon>Mycobacteriaceae</taxon>
        <taxon>Mycolicibacterium</taxon>
    </lineage>
</organism>
<keyword evidence="1" id="KW-0472">Membrane</keyword>
<keyword evidence="3" id="KW-1185">Reference proteome</keyword>
<proteinExistence type="predicted"/>
<gene>
    <name evidence="2" type="ORF">FHR72_000246</name>
</gene>
<feature type="transmembrane region" description="Helical" evidence="1">
    <location>
        <begin position="15"/>
        <end position="39"/>
    </location>
</feature>
<keyword evidence="1" id="KW-0812">Transmembrane</keyword>
<evidence type="ECO:0000313" key="2">
    <source>
        <dbReference type="EMBL" id="MBB2988789.1"/>
    </source>
</evidence>
<evidence type="ECO:0000256" key="1">
    <source>
        <dbReference type="SAM" id="Phobius"/>
    </source>
</evidence>
<dbReference type="EMBL" id="JACHVU010000001">
    <property type="protein sequence ID" value="MBB2988789.1"/>
    <property type="molecule type" value="Genomic_DNA"/>
</dbReference>
<dbReference type="RefSeq" id="WP_311736014.1">
    <property type="nucleotide sequence ID" value="NZ_JACHVU010000001.1"/>
</dbReference>
<dbReference type="Proteomes" id="UP000550501">
    <property type="component" value="Unassembled WGS sequence"/>
</dbReference>
<accession>A0A839PZA4</accession>
<sequence length="74" mass="8244">MLSDLRRLLDYEMTLAEWIGTALLLGAPYGALGVVYAVFRPDYAEQFDGARRLLALLGSVLFWPVLLLAEMCPP</sequence>
<keyword evidence="1" id="KW-1133">Transmembrane helix</keyword>
<evidence type="ECO:0000313" key="3">
    <source>
        <dbReference type="Proteomes" id="UP000550501"/>
    </source>
</evidence>
<dbReference type="AlphaFoldDB" id="A0A839PZA4"/>
<comment type="caution">
    <text evidence="2">The sequence shown here is derived from an EMBL/GenBank/DDBJ whole genome shotgun (WGS) entry which is preliminary data.</text>
</comment>
<name>A0A839PZA4_MYCIR</name>
<protein>
    <submittedName>
        <fullName evidence="2">Uncharacterized protein</fullName>
    </submittedName>
</protein>